<accession>A0A9W6DT01</accession>
<reference evidence="2" key="1">
    <citation type="submission" date="2022-07" db="EMBL/GenBank/DDBJ databases">
        <title>Taxonomy of Aspergillus series Nigri: significant species reduction supported by multi-species coalescent approaches.</title>
        <authorList>
            <person name="Bian C."/>
            <person name="Kusuya Y."/>
            <person name="Sklenar F."/>
            <person name="D'hooge E."/>
            <person name="Yaguchi T."/>
            <person name="Takahashi H."/>
            <person name="Hubka V."/>
        </authorList>
    </citation>
    <scope>NUCLEOTIDE SEQUENCE</scope>
    <source>
        <strain evidence="2">CBS 733.88</strain>
    </source>
</reference>
<keyword evidence="1" id="KW-0175">Coiled coil</keyword>
<dbReference type="PANTHER" id="PTHR37535:SF3">
    <property type="entry name" value="FLUG DOMAIN-CONTAINING PROTEIN"/>
    <property type="match status" value="1"/>
</dbReference>
<dbReference type="Pfam" id="PF11917">
    <property type="entry name" value="DUF3435"/>
    <property type="match status" value="1"/>
</dbReference>
<dbReference type="AlphaFoldDB" id="A0A9W6DT01"/>
<name>A0A9W6DT01_9EURO</name>
<comment type="caution">
    <text evidence="2">The sequence shown here is derived from an EMBL/GenBank/DDBJ whole genome shotgun (WGS) entry which is preliminary data.</text>
</comment>
<feature type="coiled-coil region" evidence="1">
    <location>
        <begin position="457"/>
        <end position="491"/>
    </location>
</feature>
<dbReference type="EMBL" id="BROQ01000127">
    <property type="protein sequence ID" value="GKZ25942.1"/>
    <property type="molecule type" value="Genomic_DNA"/>
</dbReference>
<sequence length="589" mass="67990">MLPEGFIEINLDNHDNSEIQRSVLDRTEKDYDRALHLFDLFVANHPGAVSPPDIRTYKGFMEFLGRNIRGRLSENKVPVLSTLDGMRRDLDAGFARRRNYHVPEYVSTTVKEWMKKDLKRLLKIPDIQMSKDGFYHNDLKIVQKHLWCHDSFEYRGQYPERTRVELSASMLLYCFTSARTGEVHESTARRTSARERGDTDLAKHMSAAVMAACYKHFRLTIEWIEGEIMLCLDYDRDYTKGSWRMQLSELPTHGFYEKYTEKTPLFLNLLTFFLPLASADQAFRDYESVDEIFDEVDLLSSTLQEGEHKTIGTIYFRPDVLDKPLFRPRDEQAINTSTGRARGADAFGKMFAALGHRAGYPDNITVRACRRAALMETDKKYSETARMKFSGHIKRDTFGKSYAHRVVEVDGAATFLGIGSRRGHIENHRSMGVRRNPHLYQALPARAELEFQERKDVVQLDTEIRLMQKRLVLAEEDAKTIQLHRRRLENQRQRLYVDELSRIRREQPRLVGLQSISDKPTAFHYTRKAMPERNLLAGILPDTVELRSSTGRMAIRALEAICSQEVSVCYISSLAPIDGKCICGESIEK</sequence>
<evidence type="ECO:0000313" key="3">
    <source>
        <dbReference type="Proteomes" id="UP001143548"/>
    </source>
</evidence>
<proteinExistence type="predicted"/>
<protein>
    <submittedName>
        <fullName evidence="2">Uncharacterized protein</fullName>
    </submittedName>
</protein>
<dbReference type="Proteomes" id="UP001143548">
    <property type="component" value="Unassembled WGS sequence"/>
</dbReference>
<evidence type="ECO:0000256" key="1">
    <source>
        <dbReference type="SAM" id="Coils"/>
    </source>
</evidence>
<evidence type="ECO:0000313" key="2">
    <source>
        <dbReference type="EMBL" id="GKZ25942.1"/>
    </source>
</evidence>
<organism evidence="2 3">
    <name type="scientific">Aspergillus brasiliensis</name>
    <dbReference type="NCBI Taxonomy" id="319629"/>
    <lineage>
        <taxon>Eukaryota</taxon>
        <taxon>Fungi</taxon>
        <taxon>Dikarya</taxon>
        <taxon>Ascomycota</taxon>
        <taxon>Pezizomycotina</taxon>
        <taxon>Eurotiomycetes</taxon>
        <taxon>Eurotiomycetidae</taxon>
        <taxon>Eurotiales</taxon>
        <taxon>Aspergillaceae</taxon>
        <taxon>Aspergillus</taxon>
        <taxon>Aspergillus subgen. Circumdati</taxon>
    </lineage>
</organism>
<gene>
    <name evidence="2" type="ORF">AbraCBS73388_001754</name>
</gene>
<dbReference type="PANTHER" id="PTHR37535">
    <property type="entry name" value="FLUG DOMAIN PROTEIN"/>
    <property type="match status" value="1"/>
</dbReference>
<dbReference type="InterPro" id="IPR021842">
    <property type="entry name" value="DUF3435"/>
</dbReference>